<dbReference type="RefSeq" id="WP_169401865.1">
    <property type="nucleotide sequence ID" value="NZ_JAADJU010000002.1"/>
</dbReference>
<reference evidence="1 2" key="1">
    <citation type="submission" date="2020-01" db="EMBL/GenBank/DDBJ databases">
        <authorList>
            <person name="Lee S.D."/>
        </authorList>
    </citation>
    <scope>NUCLEOTIDE SEQUENCE [LARGE SCALE GENOMIC DNA]</scope>
    <source>
        <strain evidence="1 2">SAP-1</strain>
    </source>
</reference>
<protein>
    <submittedName>
        <fullName evidence="1">Uncharacterized protein</fullName>
    </submittedName>
</protein>
<sequence>MPVYHLSTRIRANIAPSYLLYDLCIYRMDSRRNKYSLVDVKQQPLQGNYETQRHATDDINDPLSTIYIMEVTLYRTTLLETICVSLAPFTHMYTLEEFANGKAWSAVKRENPCYFESIGIPKPVSQGGETKDVKISIPERPFIAKEYPIGDPRDPFEKNKIERDISDRLNHWSFPTQGNASVCGPAAFFYCLQKDRPDIYAQAAWELWRYGKTKIGQLEILPSEGCRHPSGLFYTPDGYNRISGLDWITMASLRDSENALLSFDTLDSPFAGVTMWQILTEWFEKAGYKMVFSNVGITQAGIQGVHELNEYARKGYKVVTLINDGLLNSGSSLLTVPTHWIVWEGPLTQDHAGMVQLNLFSWGQVREQIKSGKNLSFLINRFFGGVVFKSLK</sequence>
<evidence type="ECO:0000313" key="1">
    <source>
        <dbReference type="EMBL" id="NMP26173.1"/>
    </source>
</evidence>
<accession>A0A848MGC0</accession>
<proteinExistence type="predicted"/>
<organism evidence="1 2">
    <name type="scientific">Rouxiella aceris</name>
    <dbReference type="NCBI Taxonomy" id="2703884"/>
    <lineage>
        <taxon>Bacteria</taxon>
        <taxon>Pseudomonadati</taxon>
        <taxon>Pseudomonadota</taxon>
        <taxon>Gammaproteobacteria</taxon>
        <taxon>Enterobacterales</taxon>
        <taxon>Yersiniaceae</taxon>
        <taxon>Rouxiella</taxon>
    </lineage>
</organism>
<dbReference type="AlphaFoldDB" id="A0A848MGC0"/>
<comment type="caution">
    <text evidence="1">The sequence shown here is derived from an EMBL/GenBank/DDBJ whole genome shotgun (WGS) entry which is preliminary data.</text>
</comment>
<name>A0A848MGC0_9GAMM</name>
<dbReference type="EMBL" id="JAADJU010000002">
    <property type="protein sequence ID" value="NMP26173.1"/>
    <property type="molecule type" value="Genomic_DNA"/>
</dbReference>
<reference evidence="1 2" key="2">
    <citation type="submission" date="2020-06" db="EMBL/GenBank/DDBJ databases">
        <title>Polyphasic characterization of a Rahnella strain isolated from tree sap.</title>
        <authorList>
            <person name="Kim I.S."/>
        </authorList>
    </citation>
    <scope>NUCLEOTIDE SEQUENCE [LARGE SCALE GENOMIC DNA]</scope>
    <source>
        <strain evidence="1 2">SAP-1</strain>
    </source>
</reference>
<keyword evidence="2" id="KW-1185">Reference proteome</keyword>
<dbReference type="Proteomes" id="UP000585363">
    <property type="component" value="Unassembled WGS sequence"/>
</dbReference>
<evidence type="ECO:0000313" key="2">
    <source>
        <dbReference type="Proteomes" id="UP000585363"/>
    </source>
</evidence>
<gene>
    <name evidence="1" type="ORF">GW590_04705</name>
</gene>